<accession>A0A6J5NPR7</accession>
<organism evidence="1">
    <name type="scientific">uncultured Caudovirales phage</name>
    <dbReference type="NCBI Taxonomy" id="2100421"/>
    <lineage>
        <taxon>Viruses</taxon>
        <taxon>Duplodnaviria</taxon>
        <taxon>Heunggongvirae</taxon>
        <taxon>Uroviricota</taxon>
        <taxon>Caudoviricetes</taxon>
        <taxon>Peduoviridae</taxon>
        <taxon>Maltschvirus</taxon>
        <taxon>Maltschvirus maltsch</taxon>
    </lineage>
</organism>
<reference evidence="1" key="1">
    <citation type="submission" date="2020-04" db="EMBL/GenBank/DDBJ databases">
        <authorList>
            <person name="Chiriac C."/>
            <person name="Salcher M."/>
            <person name="Ghai R."/>
            <person name="Kavagutti S V."/>
        </authorList>
    </citation>
    <scope>NUCLEOTIDE SEQUENCE</scope>
</reference>
<feature type="non-terminal residue" evidence="1">
    <location>
        <position position="130"/>
    </location>
</feature>
<proteinExistence type="predicted"/>
<evidence type="ECO:0000313" key="1">
    <source>
        <dbReference type="EMBL" id="CAB4161820.1"/>
    </source>
</evidence>
<name>A0A6J5NPR7_9CAUD</name>
<sequence length="130" mass="13215">MATTTNYGWTTPDDTALVKDGASAIRTLGSSVDTTVKALSPGTTAGDVDYYTSSTAKARLGIGSAGQVLTVAAGVPSWSTPASGGMTLLSTTTLTGASVTLSSISGSYNNLQLVIRNFKPATDFANIRCQ</sequence>
<protein>
    <submittedName>
        <fullName evidence="1">Uncharacterized protein</fullName>
    </submittedName>
</protein>
<gene>
    <name evidence="1" type="ORF">UFOVP794_1</name>
</gene>
<dbReference type="EMBL" id="LR796722">
    <property type="protein sequence ID" value="CAB4161820.1"/>
    <property type="molecule type" value="Genomic_DNA"/>
</dbReference>